<organism evidence="2 3">
    <name type="scientific">Blattamonas nauphoetae</name>
    <dbReference type="NCBI Taxonomy" id="2049346"/>
    <lineage>
        <taxon>Eukaryota</taxon>
        <taxon>Metamonada</taxon>
        <taxon>Preaxostyla</taxon>
        <taxon>Oxymonadida</taxon>
        <taxon>Blattamonas</taxon>
    </lineage>
</organism>
<evidence type="ECO:0000313" key="2">
    <source>
        <dbReference type="EMBL" id="KAK2941471.1"/>
    </source>
</evidence>
<evidence type="ECO:0000313" key="3">
    <source>
        <dbReference type="Proteomes" id="UP001281761"/>
    </source>
</evidence>
<feature type="compositionally biased region" description="Pro residues" evidence="1">
    <location>
        <begin position="70"/>
        <end position="84"/>
    </location>
</feature>
<gene>
    <name evidence="2" type="ORF">BLNAU_23618</name>
</gene>
<reference evidence="2 3" key="1">
    <citation type="journal article" date="2022" name="bioRxiv">
        <title>Genomics of Preaxostyla Flagellates Illuminates Evolutionary Transitions and the Path Towards Mitochondrial Loss.</title>
        <authorList>
            <person name="Novak L.V.F."/>
            <person name="Treitli S.C."/>
            <person name="Pyrih J."/>
            <person name="Halakuc P."/>
            <person name="Pipaliya S.V."/>
            <person name="Vacek V."/>
            <person name="Brzon O."/>
            <person name="Soukal P."/>
            <person name="Eme L."/>
            <person name="Dacks J.B."/>
            <person name="Karnkowska A."/>
            <person name="Elias M."/>
            <person name="Hampl V."/>
        </authorList>
    </citation>
    <scope>NUCLEOTIDE SEQUENCE [LARGE SCALE GENOMIC DNA]</scope>
    <source>
        <strain evidence="2">NAU3</strain>
        <tissue evidence="2">Gut</tissue>
    </source>
</reference>
<keyword evidence="3" id="KW-1185">Reference proteome</keyword>
<dbReference type="EMBL" id="JARBJD010000498">
    <property type="protein sequence ID" value="KAK2941471.1"/>
    <property type="molecule type" value="Genomic_DNA"/>
</dbReference>
<protein>
    <submittedName>
        <fullName evidence="2">Uncharacterized protein</fullName>
    </submittedName>
</protein>
<comment type="caution">
    <text evidence="2">The sequence shown here is derived from an EMBL/GenBank/DDBJ whole genome shotgun (WGS) entry which is preliminary data.</text>
</comment>
<proteinExistence type="predicted"/>
<evidence type="ECO:0000256" key="1">
    <source>
        <dbReference type="SAM" id="MobiDB-lite"/>
    </source>
</evidence>
<feature type="region of interest" description="Disordered" evidence="1">
    <location>
        <begin position="54"/>
        <end position="105"/>
    </location>
</feature>
<dbReference type="Proteomes" id="UP001281761">
    <property type="component" value="Unassembled WGS sequence"/>
</dbReference>
<sequence>MEQSNANVHRRHFITQLNQNRLLRAVEHAQRNSKRLCPPRAPNRHVAVDLYPNQQRKNEPDPDAAVLHNPLPPAIVPTPHPLPPASVSRRSRTQALVSGRMLSVQ</sequence>
<name>A0ABQ9WSP3_9EUKA</name>
<accession>A0ABQ9WSP3</accession>